<dbReference type="RefSeq" id="WP_204412735.1">
    <property type="nucleotide sequence ID" value="NZ_JAFBED010000001.1"/>
</dbReference>
<gene>
    <name evidence="1" type="ORF">JOC95_000298</name>
</gene>
<evidence type="ECO:0000313" key="2">
    <source>
        <dbReference type="Proteomes" id="UP000737402"/>
    </source>
</evidence>
<accession>A0ABS2NUY4</accession>
<dbReference type="Proteomes" id="UP000737402">
    <property type="component" value="Unassembled WGS sequence"/>
</dbReference>
<evidence type="ECO:0000313" key="1">
    <source>
        <dbReference type="EMBL" id="MBM7618456.1"/>
    </source>
</evidence>
<protein>
    <recommendedName>
        <fullName evidence="3">DUF4127 family protein</fullName>
    </recommendedName>
</protein>
<keyword evidence="2" id="KW-1185">Reference proteome</keyword>
<proteinExistence type="predicted"/>
<dbReference type="Pfam" id="PF13552">
    <property type="entry name" value="DUF4127"/>
    <property type="match status" value="1"/>
</dbReference>
<sequence length="524" mass="60388">MKKVIYLPLDERPCNLRYPKALADMTNMQMVVPRRELLGDMKTPADVLLLHEWLKEEAKSAEYLIVSIDMLIYGGIVPSRLHQLTLEDCLERVSLLKELKGQNPNLKIYAYNLIMRVPAYSSSEEEPEYYEQVGDRIYRLGWLTDKKEQGLADAQELEEFNVITEELSDEIKKDYFSRRQKNFSVTVQVLQMVDGGVVDYLIIPLDDNSEYGFTAREQRQLMLEVDRRNLLDQVAIYPGADEIACTLFSRVFCEEHQYTPEIALRYSSTNGPNIIPRYEDRSLSESIKSHITSAGGVIVSDEIQNDVLLMVHAPAVGQKFMAESSHPLETRHRSYFSEVNIREFAQAMKHFIGKGRNVALADVAICNGGDHSLLQLIEKQGSLYELSAYAGWNTNGNTMGTVVAHAIISSYYKKEGKTGECPEHERESRNFFYSRLVEDWGYQSVVRKHVSYQILPKLDLTPRYLKDQVPEITKLIEERLKEFVQTHLTNIPDGRMKLEDIHLPWRRMFEVGFTVCLEESKVRH</sequence>
<comment type="caution">
    <text evidence="1">The sequence shown here is derived from an EMBL/GenBank/DDBJ whole genome shotgun (WGS) entry which is preliminary data.</text>
</comment>
<organism evidence="1 2">
    <name type="scientific">Sutcliffiella tianshenii</name>
    <dbReference type="NCBI Taxonomy" id="1463404"/>
    <lineage>
        <taxon>Bacteria</taxon>
        <taxon>Bacillati</taxon>
        <taxon>Bacillota</taxon>
        <taxon>Bacilli</taxon>
        <taxon>Bacillales</taxon>
        <taxon>Bacillaceae</taxon>
        <taxon>Sutcliffiella</taxon>
    </lineage>
</organism>
<name>A0ABS2NUY4_9BACI</name>
<dbReference type="EMBL" id="JAFBED010000001">
    <property type="protein sequence ID" value="MBM7618456.1"/>
    <property type="molecule type" value="Genomic_DNA"/>
</dbReference>
<evidence type="ECO:0008006" key="3">
    <source>
        <dbReference type="Google" id="ProtNLM"/>
    </source>
</evidence>
<reference evidence="1 2" key="1">
    <citation type="submission" date="2021-01" db="EMBL/GenBank/DDBJ databases">
        <title>Genomic Encyclopedia of Type Strains, Phase IV (KMG-IV): sequencing the most valuable type-strain genomes for metagenomic binning, comparative biology and taxonomic classification.</title>
        <authorList>
            <person name="Goeker M."/>
        </authorList>
    </citation>
    <scope>NUCLEOTIDE SEQUENCE [LARGE SCALE GENOMIC DNA]</scope>
    <source>
        <strain evidence="1 2">DSM 25879</strain>
    </source>
</reference>
<dbReference type="InterPro" id="IPR025394">
    <property type="entry name" value="DUF4127"/>
</dbReference>